<evidence type="ECO:0000313" key="2">
    <source>
        <dbReference type="Proteomes" id="UP000634136"/>
    </source>
</evidence>
<dbReference type="EMBL" id="JAAIUW010000008">
    <property type="protein sequence ID" value="KAF7821527.1"/>
    <property type="molecule type" value="Genomic_DNA"/>
</dbReference>
<reference evidence="1" key="1">
    <citation type="submission" date="2020-09" db="EMBL/GenBank/DDBJ databases">
        <title>Genome-Enabled Discovery of Anthraquinone Biosynthesis in Senna tora.</title>
        <authorList>
            <person name="Kang S.-H."/>
            <person name="Pandey R.P."/>
            <person name="Lee C.-M."/>
            <person name="Sim J.-S."/>
            <person name="Jeong J.-T."/>
            <person name="Choi B.-S."/>
            <person name="Jung M."/>
            <person name="Ginzburg D."/>
            <person name="Zhao K."/>
            <person name="Won S.Y."/>
            <person name="Oh T.-J."/>
            <person name="Yu Y."/>
            <person name="Kim N.-H."/>
            <person name="Lee O.R."/>
            <person name="Lee T.-H."/>
            <person name="Bashyal P."/>
            <person name="Kim T.-S."/>
            <person name="Lee W.-H."/>
            <person name="Kawkins C."/>
            <person name="Kim C.-K."/>
            <person name="Kim J.S."/>
            <person name="Ahn B.O."/>
            <person name="Rhee S.Y."/>
            <person name="Sohng J.K."/>
        </authorList>
    </citation>
    <scope>NUCLEOTIDE SEQUENCE</scope>
    <source>
        <tissue evidence="1">Leaf</tissue>
    </source>
</reference>
<proteinExistence type="predicted"/>
<sequence>MALHPQMVEEGLVASTGWEMRGSLIFKSSNKLFHHGLRGFHGIIDFQNARFLLLRPPYLHLDLMTLEFTVKIWH</sequence>
<dbReference type="AlphaFoldDB" id="A0A834WG58"/>
<keyword evidence="2" id="KW-1185">Reference proteome</keyword>
<dbReference type="Proteomes" id="UP000634136">
    <property type="component" value="Unassembled WGS sequence"/>
</dbReference>
<organism evidence="1 2">
    <name type="scientific">Senna tora</name>
    <dbReference type="NCBI Taxonomy" id="362788"/>
    <lineage>
        <taxon>Eukaryota</taxon>
        <taxon>Viridiplantae</taxon>
        <taxon>Streptophyta</taxon>
        <taxon>Embryophyta</taxon>
        <taxon>Tracheophyta</taxon>
        <taxon>Spermatophyta</taxon>
        <taxon>Magnoliopsida</taxon>
        <taxon>eudicotyledons</taxon>
        <taxon>Gunneridae</taxon>
        <taxon>Pentapetalae</taxon>
        <taxon>rosids</taxon>
        <taxon>fabids</taxon>
        <taxon>Fabales</taxon>
        <taxon>Fabaceae</taxon>
        <taxon>Caesalpinioideae</taxon>
        <taxon>Cassia clade</taxon>
        <taxon>Senna</taxon>
    </lineage>
</organism>
<gene>
    <name evidence="1" type="ORF">G2W53_026982</name>
</gene>
<name>A0A834WG58_9FABA</name>
<accession>A0A834WG58</accession>
<evidence type="ECO:0000313" key="1">
    <source>
        <dbReference type="EMBL" id="KAF7821527.1"/>
    </source>
</evidence>
<protein>
    <submittedName>
        <fullName evidence="1">Nuclear poly(A) polymerase 3</fullName>
    </submittedName>
</protein>
<comment type="caution">
    <text evidence="1">The sequence shown here is derived from an EMBL/GenBank/DDBJ whole genome shotgun (WGS) entry which is preliminary data.</text>
</comment>